<proteinExistence type="predicted"/>
<accession>A0A378UF00</accession>
<organism evidence="1 2">
    <name type="scientific">Klebsiella pneumoniae subsp. ozaenae</name>
    <dbReference type="NCBI Taxonomy" id="574"/>
    <lineage>
        <taxon>Bacteria</taxon>
        <taxon>Pseudomonadati</taxon>
        <taxon>Pseudomonadota</taxon>
        <taxon>Gammaproteobacteria</taxon>
        <taxon>Enterobacterales</taxon>
        <taxon>Enterobacteriaceae</taxon>
        <taxon>Klebsiella/Raoultella group</taxon>
        <taxon>Klebsiella</taxon>
        <taxon>Klebsiella pneumoniae complex</taxon>
    </lineage>
</organism>
<evidence type="ECO:0000313" key="2">
    <source>
        <dbReference type="Proteomes" id="UP000254487"/>
    </source>
</evidence>
<protein>
    <submittedName>
        <fullName evidence="1">Uncharacterized protein</fullName>
    </submittedName>
</protein>
<dbReference type="EMBL" id="UGLW01000004">
    <property type="protein sequence ID" value="STZ74962.1"/>
    <property type="molecule type" value="Genomic_DNA"/>
</dbReference>
<dbReference type="AlphaFoldDB" id="A0A378UF00"/>
<gene>
    <name evidence="1" type="ORF">NCTC10313_07146</name>
</gene>
<name>A0A378UF00_KLEPO</name>
<evidence type="ECO:0000313" key="1">
    <source>
        <dbReference type="EMBL" id="STZ74962.1"/>
    </source>
</evidence>
<sequence>MRRVPERSIIDLKDSDKKQSMRSLRISLAETSEARDKTLIVAELNRDRMAINESVA</sequence>
<reference evidence="1 2" key="1">
    <citation type="submission" date="2018-06" db="EMBL/GenBank/DDBJ databases">
        <authorList>
            <consortium name="Pathogen Informatics"/>
            <person name="Doyle S."/>
        </authorList>
    </citation>
    <scope>NUCLEOTIDE SEQUENCE [LARGE SCALE GENOMIC DNA]</scope>
    <source>
        <strain evidence="1 2">NCTC10313</strain>
    </source>
</reference>
<dbReference type="Proteomes" id="UP000254487">
    <property type="component" value="Unassembled WGS sequence"/>
</dbReference>